<keyword evidence="8 13" id="KW-0378">Hydrolase</keyword>
<keyword evidence="13" id="KW-0969">Cilium</keyword>
<accession>A0ABU3B6Z8</accession>
<organism evidence="13 14">
    <name type="scientific">Spectribacter acetivorans</name>
    <dbReference type="NCBI Taxonomy" id="3075603"/>
    <lineage>
        <taxon>Bacteria</taxon>
        <taxon>Pseudomonadati</taxon>
        <taxon>Pseudomonadota</taxon>
        <taxon>Gammaproteobacteria</taxon>
        <taxon>Salinisphaerales</taxon>
        <taxon>Salinisphaeraceae</taxon>
        <taxon>Spectribacter</taxon>
    </lineage>
</organism>
<keyword evidence="14" id="KW-1185">Reference proteome</keyword>
<keyword evidence="6" id="KW-0574">Periplasm</keyword>
<evidence type="ECO:0000256" key="5">
    <source>
        <dbReference type="ARBA" id="ARBA00013433"/>
    </source>
</evidence>
<dbReference type="InterPro" id="IPR019301">
    <property type="entry name" value="Flagellar_prot_FlgJ_N"/>
</dbReference>
<dbReference type="Gene3D" id="1.10.530.10">
    <property type="match status" value="1"/>
</dbReference>
<evidence type="ECO:0000256" key="2">
    <source>
        <dbReference type="ARBA" id="ARBA00004418"/>
    </source>
</evidence>
<dbReference type="Pfam" id="PF10135">
    <property type="entry name" value="Rod-binding"/>
    <property type="match status" value="1"/>
</dbReference>
<gene>
    <name evidence="13" type="primary">flgJ</name>
    <name evidence="13" type="ORF">RM531_07075</name>
</gene>
<dbReference type="InterPro" id="IPR013377">
    <property type="entry name" value="FlgJ"/>
</dbReference>
<evidence type="ECO:0000256" key="4">
    <source>
        <dbReference type="ARBA" id="ARBA00007974"/>
    </source>
</evidence>
<comment type="function">
    <text evidence="1">Flagellum-specific muramidase which hydrolyzes the peptidoglycan layer to assemble the rod structure in the periplasmic space.</text>
</comment>
<dbReference type="InterPro" id="IPR002901">
    <property type="entry name" value="MGlyc_endo_b_GlcNAc-like_dom"/>
</dbReference>
<dbReference type="NCBIfam" id="TIGR02541">
    <property type="entry name" value="flagell_FlgJ"/>
    <property type="match status" value="1"/>
</dbReference>
<evidence type="ECO:0000256" key="11">
    <source>
        <dbReference type="ARBA" id="ARBA00030835"/>
    </source>
</evidence>
<keyword evidence="13" id="KW-0282">Flagellum</keyword>
<evidence type="ECO:0000313" key="14">
    <source>
        <dbReference type="Proteomes" id="UP001259982"/>
    </source>
</evidence>
<keyword evidence="9" id="KW-0326">Glycosidase</keyword>
<evidence type="ECO:0000256" key="10">
    <source>
        <dbReference type="ARBA" id="ARBA00023316"/>
    </source>
</evidence>
<evidence type="ECO:0000256" key="8">
    <source>
        <dbReference type="ARBA" id="ARBA00022801"/>
    </source>
</evidence>
<dbReference type="PRINTS" id="PR01002">
    <property type="entry name" value="FLGFLGJ"/>
</dbReference>
<evidence type="ECO:0000256" key="3">
    <source>
        <dbReference type="ARBA" id="ARBA00006880"/>
    </source>
</evidence>
<sequence length="290" mass="30516">MVTHGLNALAVAPRPDSGAAAQREALAKAAREFESLFMQMMLKSMRATEFGNDLMGDSGGVYRDMLDQTFAAEVGGAKGLGIADMMLRQLGGDHPLPPASPRGPSGALPRFDGTAAIGGAMSARPADAAFPDGPEAFVSQMLPHARRAAAELGLSPDVLLAQAALESGWGNAPTGGHNLFGIKADAAWQGGSRAHVTREFRDGRMVTIEAAFRAYDHAGESFADYVEFLNRNPRYGAALDHGGDADVFLSRLQSAGYATDPAYADKVRRILHSDRFQQAMARAGDGAAAL</sequence>
<keyword evidence="7" id="KW-1005">Bacterial flagellum biogenesis</keyword>
<feature type="domain" description="Mannosyl-glycoprotein endo-beta-N-acetylglucosamidase-like" evidence="12">
    <location>
        <begin position="127"/>
        <end position="277"/>
    </location>
</feature>
<dbReference type="PANTHER" id="PTHR33308:SF9">
    <property type="entry name" value="PEPTIDOGLYCAN HYDROLASE FLGJ"/>
    <property type="match status" value="1"/>
</dbReference>
<evidence type="ECO:0000256" key="7">
    <source>
        <dbReference type="ARBA" id="ARBA00022795"/>
    </source>
</evidence>
<comment type="similarity">
    <text evidence="3">In the N-terminal section; belongs to the FlgJ family.</text>
</comment>
<dbReference type="GO" id="GO:0016787">
    <property type="term" value="F:hydrolase activity"/>
    <property type="evidence" value="ECO:0007669"/>
    <property type="project" value="UniProtKB-KW"/>
</dbReference>
<dbReference type="SMART" id="SM00047">
    <property type="entry name" value="LYZ2"/>
    <property type="match status" value="1"/>
</dbReference>
<evidence type="ECO:0000313" key="13">
    <source>
        <dbReference type="EMBL" id="MDT0618232.1"/>
    </source>
</evidence>
<evidence type="ECO:0000256" key="1">
    <source>
        <dbReference type="ARBA" id="ARBA00002954"/>
    </source>
</evidence>
<proteinExistence type="inferred from homology"/>
<dbReference type="RefSeq" id="WP_311658319.1">
    <property type="nucleotide sequence ID" value="NZ_JAVRHY010000005.1"/>
</dbReference>
<dbReference type="InterPro" id="IPR051056">
    <property type="entry name" value="Glycosyl_Hydrolase_73"/>
</dbReference>
<evidence type="ECO:0000256" key="9">
    <source>
        <dbReference type="ARBA" id="ARBA00023295"/>
    </source>
</evidence>
<evidence type="ECO:0000259" key="12">
    <source>
        <dbReference type="SMART" id="SM00047"/>
    </source>
</evidence>
<comment type="subcellular location">
    <subcellularLocation>
        <location evidence="2">Periplasm</location>
    </subcellularLocation>
</comment>
<dbReference type="Pfam" id="PF01832">
    <property type="entry name" value="Glucosaminidase"/>
    <property type="match status" value="1"/>
</dbReference>
<reference evidence="13 14" key="1">
    <citation type="submission" date="2023-09" db="EMBL/GenBank/DDBJ databases">
        <authorList>
            <person name="Rey-Velasco X."/>
        </authorList>
    </citation>
    <scope>NUCLEOTIDE SEQUENCE [LARGE SCALE GENOMIC DNA]</scope>
    <source>
        <strain evidence="13 14">P385</strain>
    </source>
</reference>
<evidence type="ECO:0000256" key="6">
    <source>
        <dbReference type="ARBA" id="ARBA00022764"/>
    </source>
</evidence>
<dbReference type="EMBL" id="JAVRHY010000005">
    <property type="protein sequence ID" value="MDT0618232.1"/>
    <property type="molecule type" value="Genomic_DNA"/>
</dbReference>
<keyword evidence="10" id="KW-0961">Cell wall biogenesis/degradation</keyword>
<comment type="similarity">
    <text evidence="4">In the C-terminal section; belongs to the glycosyl hydrolase 73 family.</text>
</comment>
<protein>
    <recommendedName>
        <fullName evidence="5">Peptidoglycan hydrolase FlgJ</fullName>
    </recommendedName>
    <alternativeName>
        <fullName evidence="11">Muramidase FlgJ</fullName>
    </alternativeName>
</protein>
<dbReference type="Gene3D" id="2.10.70.40">
    <property type="entry name" value="peptidoglycan hydrolase"/>
    <property type="match status" value="1"/>
</dbReference>
<dbReference type="PANTHER" id="PTHR33308">
    <property type="entry name" value="PEPTIDOGLYCAN HYDROLASE FLGJ"/>
    <property type="match status" value="1"/>
</dbReference>
<comment type="caution">
    <text evidence="13">The sequence shown here is derived from an EMBL/GenBank/DDBJ whole genome shotgun (WGS) entry which is preliminary data.</text>
</comment>
<keyword evidence="13" id="KW-0966">Cell projection</keyword>
<dbReference type="Proteomes" id="UP001259982">
    <property type="component" value="Unassembled WGS sequence"/>
</dbReference>
<name>A0ABU3B6Z8_9GAMM</name>